<comment type="similarity">
    <text evidence="2">Belongs to the SusD family.</text>
</comment>
<dbReference type="SUPFAM" id="SSF48452">
    <property type="entry name" value="TPR-like"/>
    <property type="match status" value="1"/>
</dbReference>
<feature type="domain" description="RagB/SusD" evidence="6">
    <location>
        <begin position="309"/>
        <end position="578"/>
    </location>
</feature>
<dbReference type="Pfam" id="PF07980">
    <property type="entry name" value="SusD_RagB"/>
    <property type="match status" value="1"/>
</dbReference>
<sequence length="578" mass="64661">MRNKLFILICLSTMVVSCEVLDQPPLDKISNDQYWKTPSDLENYMYQFYPSFPTYRSISNNVLGTIGRDAVQGSDHQITQTPVNALNGTQSIVLSGGNWTWDNIRGVNIFFENYTKVNAPAENIRQYVGEAHFFKAWYYFEKVRQYGDVPSYSTSLQLDSKELYNPRTPRTGVVDSILWHLDQAVDKLFPLSSVSGGNNRLSKEAALLFKSRVALFEGSWQKYHAGTAFGSIGGDPKKYFTQAAQAAAELMKPGKYKVGITGTSADDYSRLFSSTNLSGNNEIILWAKFDKNLNTLSHNFQQSVTAYTNPISVTYELIQNYLGKDGKFYDYAGLAKVKKGSAFLDEIGSACDPRLKQVVWVPGQTMWDNSAGKSVFSKPFLDLSNSSGFQLHKGADPKDPTAGGAQGFSTACETGAVIFRYAEALLNYAEAKSELGEVVDYSVSLNLLRKRAGMPDFTVQSDPNRAKYANFGYSLTDELYEIRRERAVELACEGFRYDDWRRWRAHALFTGKRPLGFPFLQSEYAANLVVPTNADGLVDPFKTNLPAGYNFNAGRDYLESIPTNELTLNPNLKQNPGW</sequence>
<dbReference type="AlphaFoldDB" id="A0A6P1VXV6"/>
<keyword evidence="9" id="KW-1185">Reference proteome</keyword>
<dbReference type="GO" id="GO:0009279">
    <property type="term" value="C:cell outer membrane"/>
    <property type="evidence" value="ECO:0007669"/>
    <property type="project" value="UniProtKB-SubCell"/>
</dbReference>
<evidence type="ECO:0000256" key="3">
    <source>
        <dbReference type="ARBA" id="ARBA00022729"/>
    </source>
</evidence>
<name>A0A6P1VXV6_9BACT</name>
<dbReference type="InterPro" id="IPR011990">
    <property type="entry name" value="TPR-like_helical_dom_sf"/>
</dbReference>
<evidence type="ECO:0000259" key="7">
    <source>
        <dbReference type="Pfam" id="PF14322"/>
    </source>
</evidence>
<organism evidence="8 9">
    <name type="scientific">Spirosoma endbachense</name>
    <dbReference type="NCBI Taxonomy" id="2666025"/>
    <lineage>
        <taxon>Bacteria</taxon>
        <taxon>Pseudomonadati</taxon>
        <taxon>Bacteroidota</taxon>
        <taxon>Cytophagia</taxon>
        <taxon>Cytophagales</taxon>
        <taxon>Cytophagaceae</taxon>
        <taxon>Spirosoma</taxon>
    </lineage>
</organism>
<protein>
    <submittedName>
        <fullName evidence="8">RagB/SusD family nutrient uptake outer membrane protein</fullName>
    </submittedName>
</protein>
<dbReference type="PROSITE" id="PS51257">
    <property type="entry name" value="PROKAR_LIPOPROTEIN"/>
    <property type="match status" value="1"/>
</dbReference>
<dbReference type="Pfam" id="PF14322">
    <property type="entry name" value="SusD-like_3"/>
    <property type="match status" value="1"/>
</dbReference>
<keyword evidence="5" id="KW-0998">Cell outer membrane</keyword>
<evidence type="ECO:0000256" key="4">
    <source>
        <dbReference type="ARBA" id="ARBA00023136"/>
    </source>
</evidence>
<dbReference type="Proteomes" id="UP000464577">
    <property type="component" value="Chromosome"/>
</dbReference>
<evidence type="ECO:0000256" key="5">
    <source>
        <dbReference type="ARBA" id="ARBA00023237"/>
    </source>
</evidence>
<accession>A0A6P1VXV6</accession>
<keyword evidence="4" id="KW-0472">Membrane</keyword>
<evidence type="ECO:0000313" key="8">
    <source>
        <dbReference type="EMBL" id="QHV96539.1"/>
    </source>
</evidence>
<proteinExistence type="inferred from homology"/>
<dbReference type="RefSeq" id="WP_162386948.1">
    <property type="nucleotide sequence ID" value="NZ_CP045997.1"/>
</dbReference>
<feature type="domain" description="SusD-like N-terminal" evidence="7">
    <location>
        <begin position="102"/>
        <end position="215"/>
    </location>
</feature>
<evidence type="ECO:0000256" key="2">
    <source>
        <dbReference type="ARBA" id="ARBA00006275"/>
    </source>
</evidence>
<evidence type="ECO:0000256" key="1">
    <source>
        <dbReference type="ARBA" id="ARBA00004442"/>
    </source>
</evidence>
<gene>
    <name evidence="8" type="ORF">GJR95_16630</name>
</gene>
<dbReference type="KEGG" id="senf:GJR95_16630"/>
<reference evidence="8 9" key="1">
    <citation type="submission" date="2019-11" db="EMBL/GenBank/DDBJ databases">
        <title>Spirosoma endbachense sp. nov., isolated from a natural salt meadow.</title>
        <authorList>
            <person name="Rojas J."/>
            <person name="Ambika Manirajan B."/>
            <person name="Ratering S."/>
            <person name="Suarez C."/>
            <person name="Geissler-Plaum R."/>
            <person name="Schnell S."/>
        </authorList>
    </citation>
    <scope>NUCLEOTIDE SEQUENCE [LARGE SCALE GENOMIC DNA]</scope>
    <source>
        <strain evidence="8 9">I-24</strain>
    </source>
</reference>
<evidence type="ECO:0000313" key="9">
    <source>
        <dbReference type="Proteomes" id="UP000464577"/>
    </source>
</evidence>
<dbReference type="InterPro" id="IPR012944">
    <property type="entry name" value="SusD_RagB_dom"/>
</dbReference>
<dbReference type="InterPro" id="IPR033985">
    <property type="entry name" value="SusD-like_N"/>
</dbReference>
<evidence type="ECO:0000259" key="6">
    <source>
        <dbReference type="Pfam" id="PF07980"/>
    </source>
</evidence>
<dbReference type="EMBL" id="CP045997">
    <property type="protein sequence ID" value="QHV96539.1"/>
    <property type="molecule type" value="Genomic_DNA"/>
</dbReference>
<comment type="subcellular location">
    <subcellularLocation>
        <location evidence="1">Cell outer membrane</location>
    </subcellularLocation>
</comment>
<keyword evidence="3" id="KW-0732">Signal</keyword>
<dbReference type="Gene3D" id="1.25.40.390">
    <property type="match status" value="1"/>
</dbReference>